<reference evidence="3" key="3">
    <citation type="submission" date="2015-06" db="UniProtKB">
        <authorList>
            <consortium name="EnsemblMetazoa"/>
        </authorList>
    </citation>
    <scope>IDENTIFICATION</scope>
</reference>
<feature type="domain" description="Endonuclease/exonuclease/phosphatase" evidence="1">
    <location>
        <begin position="291"/>
        <end position="416"/>
    </location>
</feature>
<proteinExistence type="predicted"/>
<dbReference type="GO" id="GO:0003824">
    <property type="term" value="F:catalytic activity"/>
    <property type="evidence" value="ECO:0007669"/>
    <property type="project" value="InterPro"/>
</dbReference>
<evidence type="ECO:0000313" key="3">
    <source>
        <dbReference type="EnsemblMetazoa" id="CapteP212612"/>
    </source>
</evidence>
<dbReference type="OMA" id="HANPPHD"/>
<evidence type="ECO:0000313" key="2">
    <source>
        <dbReference type="EMBL" id="ELT99990.1"/>
    </source>
</evidence>
<dbReference type="EnsemblMetazoa" id="CapteT212612">
    <property type="protein sequence ID" value="CapteP212612"/>
    <property type="gene ID" value="CapteG212612"/>
</dbReference>
<dbReference type="SUPFAM" id="SSF56219">
    <property type="entry name" value="DNase I-like"/>
    <property type="match status" value="1"/>
</dbReference>
<dbReference type="EMBL" id="KB306314">
    <property type="protein sequence ID" value="ELT99990.1"/>
    <property type="molecule type" value="Genomic_DNA"/>
</dbReference>
<reference evidence="2 4" key="2">
    <citation type="journal article" date="2013" name="Nature">
        <title>Insights into bilaterian evolution from three spiralian genomes.</title>
        <authorList>
            <person name="Simakov O."/>
            <person name="Marletaz F."/>
            <person name="Cho S.J."/>
            <person name="Edsinger-Gonzales E."/>
            <person name="Havlak P."/>
            <person name="Hellsten U."/>
            <person name="Kuo D.H."/>
            <person name="Larsson T."/>
            <person name="Lv J."/>
            <person name="Arendt D."/>
            <person name="Savage R."/>
            <person name="Osoegawa K."/>
            <person name="de Jong P."/>
            <person name="Grimwood J."/>
            <person name="Chapman J.A."/>
            <person name="Shapiro H."/>
            <person name="Aerts A."/>
            <person name="Otillar R.P."/>
            <person name="Terry A.Y."/>
            <person name="Boore J.L."/>
            <person name="Grigoriev I.V."/>
            <person name="Lindberg D.R."/>
            <person name="Seaver E.C."/>
            <person name="Weisblat D.A."/>
            <person name="Putnam N.H."/>
            <person name="Rokhsar D.S."/>
        </authorList>
    </citation>
    <scope>NUCLEOTIDE SEQUENCE</scope>
    <source>
        <strain evidence="2 4">I ESC-2004</strain>
    </source>
</reference>
<dbReference type="Gene3D" id="3.60.10.10">
    <property type="entry name" value="Endonuclease/exonuclease/phosphatase"/>
    <property type="match status" value="1"/>
</dbReference>
<evidence type="ECO:0000313" key="4">
    <source>
        <dbReference type="Proteomes" id="UP000014760"/>
    </source>
</evidence>
<gene>
    <name evidence="2" type="ORF">CAPTEDRAFT_212612</name>
</gene>
<name>R7UA28_CAPTE</name>
<sequence>MSETDATPPDDPGDQSSPVTNALLGYVFNCMHFSSVYNLRAVVLGHFSADAIHKAKETLAQHVASSVVGEAFFTTRRGSSARGKAKARTGKAKEKEEMELDDIIEAMEAMDKAGVSVEFHIPAFELHLLPRTRPEDLLSVTFMENVKRLDARVAALDTHAALSTEQMSILKQKVDHLETTAHASGSSCVSPETIPMSSMHFPSLNAINSAGTMSSSMDPTSSAPVYSTRDKPFLEPNHANPPHDEIHVGRPYGGCCIIWNSKLKCKVSPLPCGNSRVCAIKIDLSDGPLLLINAYMPCDTQVAYHDNQLVFEEVLNDVADLIQISNIDRIVFGGDFNTELSRRASTHTRSLNQFVTNESLSFLSALSCYEVDYTHESDAHGTRSTLDHFIVSSQLVCSVNRVQCDHNALSSSDHTALLLSLSISMPSISNGQSVPRRGPVPLWPKATDAHIANYRNSLSESTEDLTLPYEALRCDSPQCTAHTETILSYYNALISLCLSSGRRSIPHSPVSRSGSRRSVPFWSTHVRPLKDSALFWHAIWKSCDSPTTGAVANIRRSTRAKYHRAIRYFKQNDQLARFTRMGEYFVNQGRDDFWTEVQKMRGNNSATPTIVDDCLSEDDIALCFREKYNTLYNSVGYVPEEMARLRQEIEANACRHEGEMCPSHVLSSDHLRFAPNRFLCCLSLTLNSLLVHVCNDVDVEIQLLCRNVRFLRSLERSNNRVVRCCFQLVQNGSRSTVSRSFSKLCDVTQKSRHHIVESVCHPTALFKIGNDHEEIAGLVRDLLALRAGLELDQNLSAHDIELLRDINFSIRELCTH</sequence>
<dbReference type="AlphaFoldDB" id="R7UA28"/>
<dbReference type="InterPro" id="IPR036691">
    <property type="entry name" value="Endo/exonu/phosph_ase_sf"/>
</dbReference>
<dbReference type="InterPro" id="IPR005135">
    <property type="entry name" value="Endo/exonuclease/phosphatase"/>
</dbReference>
<protein>
    <recommendedName>
        <fullName evidence="1">Endonuclease/exonuclease/phosphatase domain-containing protein</fullName>
    </recommendedName>
</protein>
<dbReference type="HOGENOM" id="CLU_025089_0_0_1"/>
<evidence type="ECO:0000259" key="1">
    <source>
        <dbReference type="Pfam" id="PF14529"/>
    </source>
</evidence>
<reference evidence="4" key="1">
    <citation type="submission" date="2012-12" db="EMBL/GenBank/DDBJ databases">
        <authorList>
            <person name="Hellsten U."/>
            <person name="Grimwood J."/>
            <person name="Chapman J.A."/>
            <person name="Shapiro H."/>
            <person name="Aerts A."/>
            <person name="Otillar R.P."/>
            <person name="Terry A.Y."/>
            <person name="Boore J.L."/>
            <person name="Simakov O."/>
            <person name="Marletaz F."/>
            <person name="Cho S.-J."/>
            <person name="Edsinger-Gonzales E."/>
            <person name="Havlak P."/>
            <person name="Kuo D.-H."/>
            <person name="Larsson T."/>
            <person name="Lv J."/>
            <person name="Arendt D."/>
            <person name="Savage R."/>
            <person name="Osoegawa K."/>
            <person name="de Jong P."/>
            <person name="Lindberg D.R."/>
            <person name="Seaver E.C."/>
            <person name="Weisblat D.A."/>
            <person name="Putnam N.H."/>
            <person name="Grigoriev I.V."/>
            <person name="Rokhsar D.S."/>
        </authorList>
    </citation>
    <scope>NUCLEOTIDE SEQUENCE</scope>
    <source>
        <strain evidence="4">I ESC-2004</strain>
    </source>
</reference>
<organism evidence="2">
    <name type="scientific">Capitella teleta</name>
    <name type="common">Polychaete worm</name>
    <dbReference type="NCBI Taxonomy" id="283909"/>
    <lineage>
        <taxon>Eukaryota</taxon>
        <taxon>Metazoa</taxon>
        <taxon>Spiralia</taxon>
        <taxon>Lophotrochozoa</taxon>
        <taxon>Annelida</taxon>
        <taxon>Polychaeta</taxon>
        <taxon>Sedentaria</taxon>
        <taxon>Scolecida</taxon>
        <taxon>Capitellidae</taxon>
        <taxon>Capitella</taxon>
    </lineage>
</organism>
<dbReference type="Pfam" id="PF14529">
    <property type="entry name" value="Exo_endo_phos_2"/>
    <property type="match status" value="1"/>
</dbReference>
<keyword evidence="4" id="KW-1185">Reference proteome</keyword>
<dbReference type="Proteomes" id="UP000014760">
    <property type="component" value="Unassembled WGS sequence"/>
</dbReference>
<dbReference type="EMBL" id="AMQN01009835">
    <property type="status" value="NOT_ANNOTATED_CDS"/>
    <property type="molecule type" value="Genomic_DNA"/>
</dbReference>
<dbReference type="OrthoDB" id="7476844at2759"/>
<accession>R7UA28</accession>
<dbReference type="EMBL" id="AMQN01009836">
    <property type="status" value="NOT_ANNOTATED_CDS"/>
    <property type="molecule type" value="Genomic_DNA"/>
</dbReference>